<evidence type="ECO:0000313" key="1">
    <source>
        <dbReference type="EMBL" id="MED6214710.1"/>
    </source>
</evidence>
<gene>
    <name evidence="1" type="ORF">PIB30_105904</name>
</gene>
<evidence type="ECO:0000313" key="2">
    <source>
        <dbReference type="Proteomes" id="UP001341840"/>
    </source>
</evidence>
<dbReference type="EMBL" id="JASCZI010245679">
    <property type="protein sequence ID" value="MED6214710.1"/>
    <property type="molecule type" value="Genomic_DNA"/>
</dbReference>
<name>A0ABU6YXJ0_9FABA</name>
<sequence length="97" mass="11016">LKLYVNDLIVIIDVMKNDAWQGWWFRPACSRLMKVYGDDGFVPPIVRTVAWSCSQDDENGHREDGDTLRSLVDHKSTATVGTAIRNAHCWTGKMTFS</sequence>
<protein>
    <submittedName>
        <fullName evidence="1">Uncharacterized protein</fullName>
    </submittedName>
</protein>
<dbReference type="Proteomes" id="UP001341840">
    <property type="component" value="Unassembled WGS sequence"/>
</dbReference>
<keyword evidence="2" id="KW-1185">Reference proteome</keyword>
<feature type="non-terminal residue" evidence="1">
    <location>
        <position position="1"/>
    </location>
</feature>
<proteinExistence type="predicted"/>
<comment type="caution">
    <text evidence="1">The sequence shown here is derived from an EMBL/GenBank/DDBJ whole genome shotgun (WGS) entry which is preliminary data.</text>
</comment>
<reference evidence="1 2" key="1">
    <citation type="journal article" date="2023" name="Plants (Basel)">
        <title>Bridging the Gap: Combining Genomics and Transcriptomics Approaches to Understand Stylosanthes scabra, an Orphan Legume from the Brazilian Caatinga.</title>
        <authorList>
            <person name="Ferreira-Neto J.R.C."/>
            <person name="da Silva M.D."/>
            <person name="Binneck E."/>
            <person name="de Melo N.F."/>
            <person name="da Silva R.H."/>
            <person name="de Melo A.L.T.M."/>
            <person name="Pandolfi V."/>
            <person name="Bustamante F.O."/>
            <person name="Brasileiro-Vidal A.C."/>
            <person name="Benko-Iseppon A.M."/>
        </authorList>
    </citation>
    <scope>NUCLEOTIDE SEQUENCE [LARGE SCALE GENOMIC DNA]</scope>
    <source>
        <tissue evidence="1">Leaves</tissue>
    </source>
</reference>
<accession>A0ABU6YXJ0</accession>
<organism evidence="1 2">
    <name type="scientific">Stylosanthes scabra</name>
    <dbReference type="NCBI Taxonomy" id="79078"/>
    <lineage>
        <taxon>Eukaryota</taxon>
        <taxon>Viridiplantae</taxon>
        <taxon>Streptophyta</taxon>
        <taxon>Embryophyta</taxon>
        <taxon>Tracheophyta</taxon>
        <taxon>Spermatophyta</taxon>
        <taxon>Magnoliopsida</taxon>
        <taxon>eudicotyledons</taxon>
        <taxon>Gunneridae</taxon>
        <taxon>Pentapetalae</taxon>
        <taxon>rosids</taxon>
        <taxon>fabids</taxon>
        <taxon>Fabales</taxon>
        <taxon>Fabaceae</taxon>
        <taxon>Papilionoideae</taxon>
        <taxon>50 kb inversion clade</taxon>
        <taxon>dalbergioids sensu lato</taxon>
        <taxon>Dalbergieae</taxon>
        <taxon>Pterocarpus clade</taxon>
        <taxon>Stylosanthes</taxon>
    </lineage>
</organism>